<name>A0ABS2HDV0_9VIBR</name>
<reference evidence="9 10" key="1">
    <citation type="submission" date="2021-02" db="EMBL/GenBank/DDBJ databases">
        <authorList>
            <person name="Park J.-S."/>
        </authorList>
    </citation>
    <scope>NUCLEOTIDE SEQUENCE [LARGE SCALE GENOMIC DNA]</scope>
    <source>
        <strain evidence="9 10">188UL20-2</strain>
    </source>
</reference>
<dbReference type="EC" id="3.6.1.7" evidence="2 5"/>
<dbReference type="InterPro" id="IPR036046">
    <property type="entry name" value="Acylphosphatase-like_dom_sf"/>
</dbReference>
<dbReference type="PROSITE" id="PS51160">
    <property type="entry name" value="ACYLPHOSPHATASE_3"/>
    <property type="match status" value="1"/>
</dbReference>
<dbReference type="PROSITE" id="PS00150">
    <property type="entry name" value="ACYLPHOSPHATASE_1"/>
    <property type="match status" value="1"/>
</dbReference>
<evidence type="ECO:0000256" key="7">
    <source>
        <dbReference type="RuleBase" id="RU004168"/>
    </source>
</evidence>
<evidence type="ECO:0000259" key="8">
    <source>
        <dbReference type="PROSITE" id="PS51160"/>
    </source>
</evidence>
<dbReference type="GO" id="GO:0003998">
    <property type="term" value="F:acylphosphatase activity"/>
    <property type="evidence" value="ECO:0007669"/>
    <property type="project" value="UniProtKB-EC"/>
</dbReference>
<dbReference type="InterPro" id="IPR020456">
    <property type="entry name" value="Acylphosphatase"/>
</dbReference>
<organism evidence="9 10">
    <name type="scientific">Vibrio ulleungensis</name>
    <dbReference type="NCBI Taxonomy" id="2807619"/>
    <lineage>
        <taxon>Bacteria</taxon>
        <taxon>Pseudomonadati</taxon>
        <taxon>Pseudomonadota</taxon>
        <taxon>Gammaproteobacteria</taxon>
        <taxon>Vibrionales</taxon>
        <taxon>Vibrionaceae</taxon>
        <taxon>Vibrio</taxon>
    </lineage>
</organism>
<protein>
    <recommendedName>
        <fullName evidence="3 5">Acylphosphatase</fullName>
        <ecNumber evidence="2 5">3.6.1.7</ecNumber>
    </recommendedName>
</protein>
<comment type="caution">
    <text evidence="9">The sequence shown here is derived from an EMBL/GenBank/DDBJ whole genome shotgun (WGS) entry which is preliminary data.</text>
</comment>
<gene>
    <name evidence="9" type="primary">yccX</name>
    <name evidence="9" type="ORF">JQC93_05015</name>
</gene>
<feature type="active site" evidence="5">
    <location>
        <position position="38"/>
    </location>
</feature>
<comment type="catalytic activity">
    <reaction evidence="4 5 6">
        <text>an acyl phosphate + H2O = a carboxylate + phosphate + H(+)</text>
        <dbReference type="Rhea" id="RHEA:14965"/>
        <dbReference type="ChEBI" id="CHEBI:15377"/>
        <dbReference type="ChEBI" id="CHEBI:15378"/>
        <dbReference type="ChEBI" id="CHEBI:29067"/>
        <dbReference type="ChEBI" id="CHEBI:43474"/>
        <dbReference type="ChEBI" id="CHEBI:59918"/>
        <dbReference type="EC" id="3.6.1.7"/>
    </reaction>
</comment>
<proteinExistence type="inferred from homology"/>
<dbReference type="InterPro" id="IPR017968">
    <property type="entry name" value="Acylphosphatase_CS"/>
</dbReference>
<dbReference type="SUPFAM" id="SSF54975">
    <property type="entry name" value="Acylphosphatase/BLUF domain-like"/>
    <property type="match status" value="1"/>
</dbReference>
<evidence type="ECO:0000256" key="1">
    <source>
        <dbReference type="ARBA" id="ARBA00005614"/>
    </source>
</evidence>
<evidence type="ECO:0000313" key="9">
    <source>
        <dbReference type="EMBL" id="MBM7035763.1"/>
    </source>
</evidence>
<evidence type="ECO:0000256" key="4">
    <source>
        <dbReference type="ARBA" id="ARBA00047645"/>
    </source>
</evidence>
<dbReference type="InterPro" id="IPR001792">
    <property type="entry name" value="Acylphosphatase-like_dom"/>
</dbReference>
<dbReference type="Pfam" id="PF00708">
    <property type="entry name" value="Acylphosphatase"/>
    <property type="match status" value="1"/>
</dbReference>
<dbReference type="EMBL" id="JAFEUM010000002">
    <property type="protein sequence ID" value="MBM7035763.1"/>
    <property type="molecule type" value="Genomic_DNA"/>
</dbReference>
<dbReference type="Proteomes" id="UP000809621">
    <property type="component" value="Unassembled WGS sequence"/>
</dbReference>
<evidence type="ECO:0000313" key="10">
    <source>
        <dbReference type="Proteomes" id="UP000809621"/>
    </source>
</evidence>
<evidence type="ECO:0000256" key="3">
    <source>
        <dbReference type="ARBA" id="ARBA00015991"/>
    </source>
</evidence>
<keyword evidence="5 6" id="KW-0378">Hydrolase</keyword>
<accession>A0ABS2HDV0</accession>
<sequence length="90" mass="10131">MTQKTAKAWVSGRVQGVGFRYFTAHQAQKWGLTGYAKNLNDGRVEVLASGDEYSVELLLDWLKTGPPTSTVTEIAVEYVDHEPMTRFSMY</sequence>
<feature type="active site" evidence="5">
    <location>
        <position position="20"/>
    </location>
</feature>
<dbReference type="PANTHER" id="PTHR47268">
    <property type="entry name" value="ACYLPHOSPHATASE"/>
    <property type="match status" value="1"/>
</dbReference>
<evidence type="ECO:0000256" key="2">
    <source>
        <dbReference type="ARBA" id="ARBA00012150"/>
    </source>
</evidence>
<dbReference type="NCBIfam" id="NF011000">
    <property type="entry name" value="PRK14426.1"/>
    <property type="match status" value="1"/>
</dbReference>
<evidence type="ECO:0000256" key="6">
    <source>
        <dbReference type="RuleBase" id="RU000553"/>
    </source>
</evidence>
<feature type="domain" description="Acylphosphatase-like" evidence="8">
    <location>
        <begin position="5"/>
        <end position="90"/>
    </location>
</feature>
<keyword evidence="10" id="KW-1185">Reference proteome</keyword>
<evidence type="ECO:0000256" key="5">
    <source>
        <dbReference type="PROSITE-ProRule" id="PRU00520"/>
    </source>
</evidence>
<dbReference type="PANTHER" id="PTHR47268:SF4">
    <property type="entry name" value="ACYLPHOSPHATASE"/>
    <property type="match status" value="1"/>
</dbReference>
<dbReference type="Gene3D" id="3.30.70.100">
    <property type="match status" value="1"/>
</dbReference>
<dbReference type="RefSeq" id="WP_205157400.1">
    <property type="nucleotide sequence ID" value="NZ_JAFEUM010000002.1"/>
</dbReference>
<dbReference type="PROSITE" id="PS00151">
    <property type="entry name" value="ACYLPHOSPHATASE_2"/>
    <property type="match status" value="1"/>
</dbReference>
<comment type="similarity">
    <text evidence="1 7">Belongs to the acylphosphatase family.</text>
</comment>